<dbReference type="InterPro" id="IPR018467">
    <property type="entry name" value="CCT_CS"/>
</dbReference>
<accession>A0A843V4Q3</accession>
<evidence type="ECO:0000313" key="8">
    <source>
        <dbReference type="Proteomes" id="UP000652761"/>
    </source>
</evidence>
<gene>
    <name evidence="7" type="ORF">Taro_020269</name>
</gene>
<keyword evidence="3" id="KW-0832">Ubl conjugation</keyword>
<feature type="region of interest" description="Disordered" evidence="5">
    <location>
        <begin position="236"/>
        <end position="262"/>
    </location>
</feature>
<feature type="region of interest" description="Disordered" evidence="5">
    <location>
        <begin position="154"/>
        <end position="186"/>
    </location>
</feature>
<organism evidence="7 8">
    <name type="scientific">Colocasia esculenta</name>
    <name type="common">Wild taro</name>
    <name type="synonym">Arum esculentum</name>
    <dbReference type="NCBI Taxonomy" id="4460"/>
    <lineage>
        <taxon>Eukaryota</taxon>
        <taxon>Viridiplantae</taxon>
        <taxon>Streptophyta</taxon>
        <taxon>Embryophyta</taxon>
        <taxon>Tracheophyta</taxon>
        <taxon>Spermatophyta</taxon>
        <taxon>Magnoliopsida</taxon>
        <taxon>Liliopsida</taxon>
        <taxon>Araceae</taxon>
        <taxon>Aroideae</taxon>
        <taxon>Colocasieae</taxon>
        <taxon>Colocasia</taxon>
    </lineage>
</organism>
<keyword evidence="8" id="KW-1185">Reference proteome</keyword>
<dbReference type="Pfam" id="PF09425">
    <property type="entry name" value="Jas_motif"/>
    <property type="match status" value="1"/>
</dbReference>
<sequence>MVKTAEMGARKSGEKVSGFAATCNLLSQYLKERGGLRDLGLGLSAAAPALPLAGARGKQEVPKTMNLLPGVETVVGELDGAAVNVGAASDRRKDPVLSMDLFPHHAGLGPSDEKNPDLMRETRRAQMTIFYGGKVMVFDNVPAEKVGELMVMAGRGCPSPTQPSKAEQPPPAQPNPAVAASAALASNSEAKPAAPTAAVATLAVSAQDAPKKPTQPAASDLPIARRVSLHRFLEKRKDRISANAPYPVSGSPASFASSPEKNRGQWLGLASHASAKL</sequence>
<evidence type="ECO:0000256" key="1">
    <source>
        <dbReference type="ARBA" id="ARBA00008614"/>
    </source>
</evidence>
<dbReference type="OrthoDB" id="1937734at2759"/>
<dbReference type="Pfam" id="PF06200">
    <property type="entry name" value="tify"/>
    <property type="match status" value="1"/>
</dbReference>
<dbReference type="AlphaFoldDB" id="A0A843V4Q3"/>
<dbReference type="PANTHER" id="PTHR33077:SF52">
    <property type="entry name" value="PROTEIN TIFY 11D"/>
    <property type="match status" value="1"/>
</dbReference>
<keyword evidence="4" id="KW-0539">Nucleus</keyword>
<name>A0A843V4Q3_COLES</name>
<dbReference type="InterPro" id="IPR040390">
    <property type="entry name" value="TIFY/JAZ"/>
</dbReference>
<dbReference type="InterPro" id="IPR010399">
    <property type="entry name" value="Tify_dom"/>
</dbReference>
<evidence type="ECO:0000256" key="4">
    <source>
        <dbReference type="RuleBase" id="RU369065"/>
    </source>
</evidence>
<evidence type="ECO:0000313" key="7">
    <source>
        <dbReference type="EMBL" id="MQL87723.1"/>
    </source>
</evidence>
<keyword evidence="2 4" id="KW-1184">Jasmonic acid signaling pathway</keyword>
<evidence type="ECO:0000256" key="3">
    <source>
        <dbReference type="ARBA" id="ARBA00022843"/>
    </source>
</evidence>
<dbReference type="PROSITE" id="PS51320">
    <property type="entry name" value="TIFY"/>
    <property type="match status" value="1"/>
</dbReference>
<feature type="compositionally biased region" description="Low complexity" evidence="5">
    <location>
        <begin position="175"/>
        <end position="186"/>
    </location>
</feature>
<dbReference type="GO" id="GO:0009611">
    <property type="term" value="P:response to wounding"/>
    <property type="evidence" value="ECO:0007669"/>
    <property type="project" value="UniProtKB-UniRule"/>
</dbReference>
<comment type="subcellular location">
    <subcellularLocation>
        <location evidence="4">Nucleus</location>
    </subcellularLocation>
</comment>
<comment type="similarity">
    <text evidence="1 4">Belongs to the TIFY/JAZ family.</text>
</comment>
<dbReference type="GO" id="GO:0005634">
    <property type="term" value="C:nucleus"/>
    <property type="evidence" value="ECO:0007669"/>
    <property type="project" value="UniProtKB-SubCell"/>
</dbReference>
<dbReference type="SMART" id="SM00979">
    <property type="entry name" value="TIFY"/>
    <property type="match status" value="1"/>
</dbReference>
<evidence type="ECO:0000259" key="6">
    <source>
        <dbReference type="PROSITE" id="PS51320"/>
    </source>
</evidence>
<reference evidence="7" key="1">
    <citation type="submission" date="2017-07" db="EMBL/GenBank/DDBJ databases">
        <title>Taro Niue Genome Assembly and Annotation.</title>
        <authorList>
            <person name="Atibalentja N."/>
            <person name="Keating K."/>
            <person name="Fields C.J."/>
        </authorList>
    </citation>
    <scope>NUCLEOTIDE SEQUENCE</scope>
    <source>
        <strain evidence="7">Niue_2</strain>
        <tissue evidence="7">Leaf</tissue>
    </source>
</reference>
<dbReference type="EMBL" id="NMUH01001000">
    <property type="protein sequence ID" value="MQL87723.1"/>
    <property type="molecule type" value="Genomic_DNA"/>
</dbReference>
<dbReference type="GO" id="GO:2000022">
    <property type="term" value="P:regulation of jasmonic acid mediated signaling pathway"/>
    <property type="evidence" value="ECO:0007669"/>
    <property type="project" value="UniProtKB-UniRule"/>
</dbReference>
<evidence type="ECO:0000256" key="5">
    <source>
        <dbReference type="SAM" id="MobiDB-lite"/>
    </source>
</evidence>
<dbReference type="Proteomes" id="UP000652761">
    <property type="component" value="Unassembled WGS sequence"/>
</dbReference>
<evidence type="ECO:0000256" key="2">
    <source>
        <dbReference type="ARBA" id="ARBA00022819"/>
    </source>
</evidence>
<comment type="domain">
    <text evidence="4">The jas domain is required for interaction with COI1.</text>
</comment>
<proteinExistence type="inferred from homology"/>
<comment type="caution">
    <text evidence="7">The sequence shown here is derived from an EMBL/GenBank/DDBJ whole genome shotgun (WGS) entry which is preliminary data.</text>
</comment>
<dbReference type="PANTHER" id="PTHR33077">
    <property type="entry name" value="PROTEIN TIFY 4A-RELATED-RELATED"/>
    <property type="match status" value="1"/>
</dbReference>
<comment type="function">
    <text evidence="4">Repressor of jasmonate responses.</text>
</comment>
<feature type="domain" description="Tify" evidence="6">
    <location>
        <begin position="120"/>
        <end position="155"/>
    </location>
</feature>
<dbReference type="GO" id="GO:0031347">
    <property type="term" value="P:regulation of defense response"/>
    <property type="evidence" value="ECO:0007669"/>
    <property type="project" value="UniProtKB-UniRule"/>
</dbReference>
<protein>
    <recommendedName>
        <fullName evidence="4">Protein TIFY</fullName>
    </recommendedName>
    <alternativeName>
        <fullName evidence="4">Jasmonate ZIM domain-containing protein</fullName>
    </alternativeName>
</protein>